<organism evidence="10 11">
    <name type="scientific">Desulfatitalea alkaliphila</name>
    <dbReference type="NCBI Taxonomy" id="2929485"/>
    <lineage>
        <taxon>Bacteria</taxon>
        <taxon>Pseudomonadati</taxon>
        <taxon>Thermodesulfobacteriota</taxon>
        <taxon>Desulfobacteria</taxon>
        <taxon>Desulfobacterales</taxon>
        <taxon>Desulfosarcinaceae</taxon>
        <taxon>Desulfatitalea</taxon>
    </lineage>
</organism>
<evidence type="ECO:0000313" key="11">
    <source>
        <dbReference type="Proteomes" id="UP001165427"/>
    </source>
</evidence>
<dbReference type="SUPFAM" id="SSF103039">
    <property type="entry name" value="CheC-like"/>
    <property type="match status" value="2"/>
</dbReference>
<keyword evidence="3" id="KW-1003">Cell membrane</keyword>
<name>A0AA41R1U6_9BACT</name>
<evidence type="ECO:0000259" key="8">
    <source>
        <dbReference type="Pfam" id="PF01052"/>
    </source>
</evidence>
<dbReference type="GO" id="GO:0071973">
    <property type="term" value="P:bacterial-type flagellum-dependent cell motility"/>
    <property type="evidence" value="ECO:0007669"/>
    <property type="project" value="InterPro"/>
</dbReference>
<dbReference type="InterPro" id="IPR038756">
    <property type="entry name" value="CheX-like"/>
</dbReference>
<dbReference type="PANTHER" id="PTHR39452:SF1">
    <property type="entry name" value="CHEY-P PHOSPHATASE CHEX"/>
    <property type="match status" value="1"/>
</dbReference>
<gene>
    <name evidence="10" type="primary">fliN</name>
    <name evidence="10" type="ORF">MRX98_06230</name>
</gene>
<keyword evidence="4" id="KW-0145">Chemotaxis</keyword>
<comment type="subcellular location">
    <subcellularLocation>
        <location evidence="1">Cell membrane</location>
        <topology evidence="1">Peripheral membrane protein</topology>
    </subcellularLocation>
</comment>
<dbReference type="Proteomes" id="UP001165427">
    <property type="component" value="Unassembled WGS sequence"/>
</dbReference>
<feature type="domain" description="Chemotaxis phosphatase CheX-like" evidence="9">
    <location>
        <begin position="46"/>
        <end position="134"/>
    </location>
</feature>
<dbReference type="InterPro" id="IPR001543">
    <property type="entry name" value="FliN-like_C"/>
</dbReference>
<evidence type="ECO:0000256" key="2">
    <source>
        <dbReference type="ARBA" id="ARBA00009226"/>
    </source>
</evidence>
<dbReference type="GO" id="GO:0005886">
    <property type="term" value="C:plasma membrane"/>
    <property type="evidence" value="ECO:0007669"/>
    <property type="project" value="UniProtKB-SubCell"/>
</dbReference>
<evidence type="ECO:0000256" key="3">
    <source>
        <dbReference type="ARBA" id="ARBA00022475"/>
    </source>
</evidence>
<keyword evidence="10" id="KW-0969">Cilium</keyword>
<dbReference type="InterPro" id="IPR036429">
    <property type="entry name" value="SpoA-like_sf"/>
</dbReference>
<comment type="similarity">
    <text evidence="2">Belongs to the FliN/MopA/SpaO family.</text>
</comment>
<evidence type="ECO:0000313" key="10">
    <source>
        <dbReference type="EMBL" id="MCJ8500166.1"/>
    </source>
</evidence>
<dbReference type="GO" id="GO:0009425">
    <property type="term" value="C:bacterial-type flagellum basal body"/>
    <property type="evidence" value="ECO:0007669"/>
    <property type="project" value="InterPro"/>
</dbReference>
<feature type="domain" description="Flagellar motor switch protein FliN-like C-terminal" evidence="8">
    <location>
        <begin position="375"/>
        <end position="445"/>
    </location>
</feature>
<dbReference type="CDD" id="cd17906">
    <property type="entry name" value="CheX"/>
    <property type="match status" value="1"/>
</dbReference>
<dbReference type="Gene3D" id="2.30.330.10">
    <property type="entry name" value="SpoA-like"/>
    <property type="match status" value="1"/>
</dbReference>
<dbReference type="InterPro" id="IPR001172">
    <property type="entry name" value="FliN_T3SS_HrcQb"/>
</dbReference>
<evidence type="ECO:0000256" key="7">
    <source>
        <dbReference type="ARBA" id="ARBA00025044"/>
    </source>
</evidence>
<dbReference type="InterPro" id="IPR028976">
    <property type="entry name" value="CheC-like_sf"/>
</dbReference>
<dbReference type="Gene3D" id="3.40.1550.10">
    <property type="entry name" value="CheC-like"/>
    <property type="match status" value="2"/>
</dbReference>
<evidence type="ECO:0000256" key="4">
    <source>
        <dbReference type="ARBA" id="ARBA00022500"/>
    </source>
</evidence>
<dbReference type="Pfam" id="PF13690">
    <property type="entry name" value="CheX"/>
    <property type="match status" value="2"/>
</dbReference>
<keyword evidence="10" id="KW-0282">Flagellum</keyword>
<dbReference type="Pfam" id="PF01052">
    <property type="entry name" value="FliMN_C"/>
    <property type="match status" value="1"/>
</dbReference>
<evidence type="ECO:0000256" key="1">
    <source>
        <dbReference type="ARBA" id="ARBA00004202"/>
    </source>
</evidence>
<evidence type="ECO:0000256" key="6">
    <source>
        <dbReference type="ARBA" id="ARBA00023136"/>
    </source>
</evidence>
<reference evidence="10" key="1">
    <citation type="submission" date="2022-04" db="EMBL/GenBank/DDBJ databases">
        <title>Desulfatitalea alkaliphila sp. nov., a novel anaerobic sulfate-reducing bacterium isolated from terrestrial mud volcano, Taman Peninsula, Russia.</title>
        <authorList>
            <person name="Khomyakova M.A."/>
            <person name="Merkel A.Y."/>
            <person name="Slobodkin A.I."/>
        </authorList>
    </citation>
    <scope>NUCLEOTIDE SEQUENCE</scope>
    <source>
        <strain evidence="10">M08but</strain>
    </source>
</reference>
<dbReference type="InterPro" id="IPR028051">
    <property type="entry name" value="CheX-like_dom"/>
</dbReference>
<dbReference type="RefSeq" id="WP_246904002.1">
    <property type="nucleotide sequence ID" value="NZ_JALJRB010000005.1"/>
</dbReference>
<protein>
    <submittedName>
        <fullName evidence="10">Flagellar motor switch protein FliN</fullName>
    </submittedName>
</protein>
<keyword evidence="5" id="KW-0283">Flagellar rotation</keyword>
<dbReference type="GO" id="GO:0003774">
    <property type="term" value="F:cytoskeletal motor activity"/>
    <property type="evidence" value="ECO:0007669"/>
    <property type="project" value="InterPro"/>
</dbReference>
<comment type="function">
    <text evidence="7">FliM is one of three proteins (FliG, FliN, FliM) that forms the rotor-mounted switch complex (C ring), located at the base of the basal body. This complex interacts with the CheY and CheZ chemotaxis proteins, in addition to contacting components of the motor that determine the direction of flagellar rotation.</text>
</comment>
<dbReference type="PANTHER" id="PTHR39452">
    <property type="entry name" value="CHEY-P PHOSPHATASE CHEX"/>
    <property type="match status" value="1"/>
</dbReference>
<dbReference type="GO" id="GO:0006935">
    <property type="term" value="P:chemotaxis"/>
    <property type="evidence" value="ECO:0007669"/>
    <property type="project" value="UniProtKB-KW"/>
</dbReference>
<keyword evidence="6" id="KW-0472">Membrane</keyword>
<dbReference type="SUPFAM" id="SSF101801">
    <property type="entry name" value="Surface presentation of antigens (SPOA)"/>
    <property type="match status" value="1"/>
</dbReference>
<keyword evidence="11" id="KW-1185">Reference proteome</keyword>
<comment type="caution">
    <text evidence="10">The sequence shown here is derived from an EMBL/GenBank/DDBJ whole genome shotgun (WGS) entry which is preliminary data.</text>
</comment>
<feature type="domain" description="Chemotaxis phosphatase CheX-like" evidence="9">
    <location>
        <begin position="223"/>
        <end position="309"/>
    </location>
</feature>
<dbReference type="InterPro" id="IPR012826">
    <property type="entry name" value="FliN"/>
</dbReference>
<proteinExistence type="inferred from homology"/>
<dbReference type="EMBL" id="JALJRB010000005">
    <property type="protein sequence ID" value="MCJ8500166.1"/>
    <property type="molecule type" value="Genomic_DNA"/>
</dbReference>
<evidence type="ECO:0000259" key="9">
    <source>
        <dbReference type="Pfam" id="PF13690"/>
    </source>
</evidence>
<dbReference type="NCBIfam" id="TIGR02480">
    <property type="entry name" value="fliN"/>
    <property type="match status" value="1"/>
</dbReference>
<evidence type="ECO:0000256" key="5">
    <source>
        <dbReference type="ARBA" id="ARBA00022779"/>
    </source>
</evidence>
<dbReference type="AlphaFoldDB" id="A0AA41R1U6"/>
<sequence length="455" mass="49602">MEKIRITAVEKAITNCVIETFETMLEMDLAKVGMVTDEGLNEQRLVGAVHFAGEVVGTLSLHVSQAFAGKITGAMLGMEEDALDSQEEIKDVLGELANIISGNLKSDFLDADLACVISTPSITRGSDFKIEPSKMGDLHRWIFRHQKQELIVEITLKEDIGARAEIAGMDRLDSDQIRAKINSVDIPTTVINAVIDVFYTMLSMETENIKEVPPGFREDKRTVGTVTFAGDVQGLFNIQVNDDFARKMTAAMLQMEEDEIEGDEEVFDVLREMSNIIGGNLKSAFVDAGLSCVLSTPSITNGLDFRVEALNIIKSQRFLFSCGGSTIIVDAGIKRDDPAAAEAGYGQQGSAIADAAGNAGEAAAAVDDELRNLSLIKEIPLELTVELGRTHQRIQEVLKLGQGSVVELVQLEGEPVDILINDALIAKGEVVVEKEKYGIRIVEIVSRRERVLSFR</sequence>
<accession>A0AA41R1U6</accession>
<dbReference type="PRINTS" id="PR00956">
    <property type="entry name" value="FLGMOTORFLIN"/>
</dbReference>
<keyword evidence="10" id="KW-0966">Cell projection</keyword>